<feature type="transmembrane region" description="Helical" evidence="2">
    <location>
        <begin position="92"/>
        <end position="111"/>
    </location>
</feature>
<feature type="transmembrane region" description="Helical" evidence="2">
    <location>
        <begin position="66"/>
        <end position="86"/>
    </location>
</feature>
<proteinExistence type="predicted"/>
<organism evidence="3 4">
    <name type="scientific">Larinioides sclopetarius</name>
    <dbReference type="NCBI Taxonomy" id="280406"/>
    <lineage>
        <taxon>Eukaryota</taxon>
        <taxon>Metazoa</taxon>
        <taxon>Ecdysozoa</taxon>
        <taxon>Arthropoda</taxon>
        <taxon>Chelicerata</taxon>
        <taxon>Arachnida</taxon>
        <taxon>Araneae</taxon>
        <taxon>Araneomorphae</taxon>
        <taxon>Entelegynae</taxon>
        <taxon>Araneoidea</taxon>
        <taxon>Araneidae</taxon>
        <taxon>Larinioides</taxon>
    </lineage>
</organism>
<sequence>MIRNLETESLAFGEDDEFHRRLDAFNRLYLERIRMILWIILRILRNSWFFLKYLSKFITDLFLRRYIATIVLVLSVSVLPVCIVVFRDEVGIVTIVYCLSFFACSILSLLLKKGSIRFACKKRSERRENLKLLAESNSRIGQGANRPAGYGAKDQREPLKRALDNLREPRLESKADSATNLHRSNSFVNTCDESSAGTSRAPECTNYFKAKSIIEDSYDSDEPSQRLSVARIAAEAVKTFGPPLQVFGADSYRVLLNSSDENLFSDESVDVKKSEASVEVHHSDTHRPLNSRNDGSSSAEPVSVANDENAVNAGSNSFSNLAFTNDDQTSEIH</sequence>
<keyword evidence="4" id="KW-1185">Reference proteome</keyword>
<feature type="compositionally biased region" description="Polar residues" evidence="1">
    <location>
        <begin position="288"/>
        <end position="300"/>
    </location>
</feature>
<keyword evidence="2" id="KW-1133">Transmembrane helix</keyword>
<evidence type="ECO:0000313" key="3">
    <source>
        <dbReference type="EMBL" id="CAL1289403.1"/>
    </source>
</evidence>
<name>A0AAV2AZE3_9ARAC</name>
<protein>
    <submittedName>
        <fullName evidence="3">Uncharacterized protein</fullName>
    </submittedName>
</protein>
<evidence type="ECO:0000313" key="4">
    <source>
        <dbReference type="Proteomes" id="UP001497382"/>
    </source>
</evidence>
<feature type="region of interest" description="Disordered" evidence="1">
    <location>
        <begin position="275"/>
        <end position="333"/>
    </location>
</feature>
<dbReference type="Proteomes" id="UP001497382">
    <property type="component" value="Unassembled WGS sequence"/>
</dbReference>
<feature type="compositionally biased region" description="Polar residues" evidence="1">
    <location>
        <begin position="312"/>
        <end position="327"/>
    </location>
</feature>
<feature type="compositionally biased region" description="Basic and acidic residues" evidence="1">
    <location>
        <begin position="275"/>
        <end position="287"/>
    </location>
</feature>
<evidence type="ECO:0000256" key="2">
    <source>
        <dbReference type="SAM" id="Phobius"/>
    </source>
</evidence>
<evidence type="ECO:0000256" key="1">
    <source>
        <dbReference type="SAM" id="MobiDB-lite"/>
    </source>
</evidence>
<keyword evidence="2" id="KW-0472">Membrane</keyword>
<keyword evidence="2" id="KW-0812">Transmembrane</keyword>
<accession>A0AAV2AZE3</accession>
<comment type="caution">
    <text evidence="3">The sequence shown here is derived from an EMBL/GenBank/DDBJ whole genome shotgun (WGS) entry which is preliminary data.</text>
</comment>
<gene>
    <name evidence="3" type="ORF">LARSCL_LOCUS15917</name>
</gene>
<dbReference type="EMBL" id="CAXIEN010000248">
    <property type="protein sequence ID" value="CAL1289403.1"/>
    <property type="molecule type" value="Genomic_DNA"/>
</dbReference>
<dbReference type="AlphaFoldDB" id="A0AAV2AZE3"/>
<reference evidence="3 4" key="1">
    <citation type="submission" date="2024-04" db="EMBL/GenBank/DDBJ databases">
        <authorList>
            <person name="Rising A."/>
            <person name="Reimegard J."/>
            <person name="Sonavane S."/>
            <person name="Akerstrom W."/>
            <person name="Nylinder S."/>
            <person name="Hedman E."/>
            <person name="Kallberg Y."/>
        </authorList>
    </citation>
    <scope>NUCLEOTIDE SEQUENCE [LARGE SCALE GENOMIC DNA]</scope>
</reference>